<proteinExistence type="inferred from homology"/>
<dbReference type="Pfam" id="PF03938">
    <property type="entry name" value="OmpH"/>
    <property type="match status" value="1"/>
</dbReference>
<dbReference type="InterPro" id="IPR024930">
    <property type="entry name" value="Skp_dom_sf"/>
</dbReference>
<dbReference type="PANTHER" id="PTHR35089:SF1">
    <property type="entry name" value="CHAPERONE PROTEIN SKP"/>
    <property type="match status" value="1"/>
</dbReference>
<dbReference type="InterPro" id="IPR005632">
    <property type="entry name" value="Chaperone_Skp"/>
</dbReference>
<dbReference type="SMART" id="SM00935">
    <property type="entry name" value="OmpH"/>
    <property type="match status" value="1"/>
</dbReference>
<dbReference type="EMBL" id="LIAV01000218">
    <property type="protein sequence ID" value="KRO39381.1"/>
    <property type="molecule type" value="Genomic_DNA"/>
</dbReference>
<evidence type="ECO:0008006" key="6">
    <source>
        <dbReference type="Google" id="ProtNLM"/>
    </source>
</evidence>
<keyword evidence="2 3" id="KW-0732">Signal</keyword>
<dbReference type="GO" id="GO:0051082">
    <property type="term" value="F:unfolded protein binding"/>
    <property type="evidence" value="ECO:0007669"/>
    <property type="project" value="InterPro"/>
</dbReference>
<feature type="signal peptide" evidence="3">
    <location>
        <begin position="1"/>
        <end position="22"/>
    </location>
</feature>
<dbReference type="GO" id="GO:0005829">
    <property type="term" value="C:cytosol"/>
    <property type="evidence" value="ECO:0007669"/>
    <property type="project" value="TreeGrafter"/>
</dbReference>
<protein>
    <recommendedName>
        <fullName evidence="6">OmpH family outer membrane protein</fullName>
    </recommendedName>
</protein>
<feature type="chain" id="PRO_5006421651" description="OmpH family outer membrane protein" evidence="3">
    <location>
        <begin position="23"/>
        <end position="177"/>
    </location>
</feature>
<evidence type="ECO:0000313" key="4">
    <source>
        <dbReference type="EMBL" id="KRO39381.1"/>
    </source>
</evidence>
<dbReference type="GO" id="GO:0050821">
    <property type="term" value="P:protein stabilization"/>
    <property type="evidence" value="ECO:0007669"/>
    <property type="project" value="TreeGrafter"/>
</dbReference>
<evidence type="ECO:0000256" key="3">
    <source>
        <dbReference type="SAM" id="SignalP"/>
    </source>
</evidence>
<evidence type="ECO:0000256" key="1">
    <source>
        <dbReference type="ARBA" id="ARBA00009091"/>
    </source>
</evidence>
<dbReference type="AlphaFoldDB" id="A0A0R2PMU9"/>
<gene>
    <name evidence="4" type="ORF">ABR63_01490</name>
</gene>
<dbReference type="Proteomes" id="UP000050874">
    <property type="component" value="Unassembled WGS sequence"/>
</dbReference>
<name>A0A0R2PMU9_9GAMM</name>
<comment type="similarity">
    <text evidence="1">Belongs to the Skp family.</text>
</comment>
<accession>A0A0R2PMU9</accession>
<reference evidence="5" key="1">
    <citation type="submission" date="2015-10" db="EMBL/GenBank/DDBJ databases">
        <title>Metagenome-Assembled Genomes uncover a global brackish microbiome.</title>
        <authorList>
            <person name="Hugerth L.W."/>
            <person name="Larsson J."/>
            <person name="Alneberg J."/>
            <person name="Lindh M.V."/>
            <person name="Legrand C."/>
            <person name="Pinhassi J."/>
            <person name="Andersson A."/>
        </authorList>
    </citation>
    <scope>NUCLEOTIDE SEQUENCE [LARGE SCALE GENOMIC DNA]</scope>
</reference>
<sequence>MKKLVLVSVFLLSFLAAIPAFAVEGVGVIDMRTAVLATQVSTATFKALEEQSEYAGNVEQAQLLQSDRQAIAEKLQKDGETLSQDEIAQMQRDIQAKTKDLEFIVGKIQAKQNETADKVFRDLNPSLQKILSELIAAKEIKILLGRDNVLFADTALDLTDDVTSMLDVAAADGADKK</sequence>
<evidence type="ECO:0000256" key="2">
    <source>
        <dbReference type="ARBA" id="ARBA00022729"/>
    </source>
</evidence>
<comment type="caution">
    <text evidence="4">The sequence shown here is derived from an EMBL/GenBank/DDBJ whole genome shotgun (WGS) entry which is preliminary data.</text>
</comment>
<dbReference type="SUPFAM" id="SSF111384">
    <property type="entry name" value="OmpH-like"/>
    <property type="match status" value="1"/>
</dbReference>
<dbReference type="Gene3D" id="3.30.910.20">
    <property type="entry name" value="Skp domain"/>
    <property type="match status" value="1"/>
</dbReference>
<dbReference type="PANTHER" id="PTHR35089">
    <property type="entry name" value="CHAPERONE PROTEIN SKP"/>
    <property type="match status" value="1"/>
</dbReference>
<organism evidence="4 5">
    <name type="scientific">SAR86 cluster bacterium BACL1 MAG-120920-bin57</name>
    <dbReference type="NCBI Taxonomy" id="1655571"/>
    <lineage>
        <taxon>Bacteria</taxon>
        <taxon>Pseudomonadati</taxon>
        <taxon>Pseudomonadota</taxon>
        <taxon>Gammaproteobacteria</taxon>
        <taxon>SAR86 cluster</taxon>
    </lineage>
</organism>
<evidence type="ECO:0000313" key="5">
    <source>
        <dbReference type="Proteomes" id="UP000050874"/>
    </source>
</evidence>